<protein>
    <submittedName>
        <fullName evidence="2">Uncharacterized protein</fullName>
    </submittedName>
</protein>
<keyword evidence="3" id="KW-1185">Reference proteome</keyword>
<reference evidence="2 3" key="1">
    <citation type="submission" date="2024-01" db="EMBL/GenBank/DDBJ databases">
        <title>The genomes of 5 underutilized Papilionoideae crops provide insights into root nodulation and disease resistanc.</title>
        <authorList>
            <person name="Jiang F."/>
        </authorList>
    </citation>
    <scope>NUCLEOTIDE SEQUENCE [LARGE SCALE GENOMIC DNA]</scope>
    <source>
        <strain evidence="2">JINMINGXINNONG_FW02</strain>
        <tissue evidence="2">Leaves</tissue>
    </source>
</reference>
<keyword evidence="1" id="KW-1133">Transmembrane helix</keyword>
<name>A0AAN9QTC5_PHACN</name>
<evidence type="ECO:0000313" key="3">
    <source>
        <dbReference type="Proteomes" id="UP001374584"/>
    </source>
</evidence>
<gene>
    <name evidence="2" type="ORF">VNO80_25422</name>
</gene>
<dbReference type="AlphaFoldDB" id="A0AAN9QTC5"/>
<feature type="transmembrane region" description="Helical" evidence="1">
    <location>
        <begin position="25"/>
        <end position="45"/>
    </location>
</feature>
<proteinExistence type="predicted"/>
<comment type="caution">
    <text evidence="2">The sequence shown here is derived from an EMBL/GenBank/DDBJ whole genome shotgun (WGS) entry which is preliminary data.</text>
</comment>
<organism evidence="2 3">
    <name type="scientific">Phaseolus coccineus</name>
    <name type="common">Scarlet runner bean</name>
    <name type="synonym">Phaseolus multiflorus</name>
    <dbReference type="NCBI Taxonomy" id="3886"/>
    <lineage>
        <taxon>Eukaryota</taxon>
        <taxon>Viridiplantae</taxon>
        <taxon>Streptophyta</taxon>
        <taxon>Embryophyta</taxon>
        <taxon>Tracheophyta</taxon>
        <taxon>Spermatophyta</taxon>
        <taxon>Magnoliopsida</taxon>
        <taxon>eudicotyledons</taxon>
        <taxon>Gunneridae</taxon>
        <taxon>Pentapetalae</taxon>
        <taxon>rosids</taxon>
        <taxon>fabids</taxon>
        <taxon>Fabales</taxon>
        <taxon>Fabaceae</taxon>
        <taxon>Papilionoideae</taxon>
        <taxon>50 kb inversion clade</taxon>
        <taxon>NPAAA clade</taxon>
        <taxon>indigoferoid/millettioid clade</taxon>
        <taxon>Phaseoleae</taxon>
        <taxon>Phaseolus</taxon>
    </lineage>
</organism>
<evidence type="ECO:0000256" key="1">
    <source>
        <dbReference type="SAM" id="Phobius"/>
    </source>
</evidence>
<keyword evidence="1" id="KW-0812">Transmembrane</keyword>
<evidence type="ECO:0000313" key="2">
    <source>
        <dbReference type="EMBL" id="KAK7342468.1"/>
    </source>
</evidence>
<sequence length="189" mass="21629">MRVTTTLLLTRSVFFSLLSSDRVVFFITFHSILAFLCHWANIFYINRIISTCVYDSTPNRNQEPHSFGVNGGACTWWRWSFILKRLTPQSQDGLHVGYPNTLNIMPEFKCRVEKLKDLHVKAPLPEKNGFNMALQSSLNSSLEWPIVNKYCLLLSIPPTPTYLQPAGFNSHSSWNCNNMPSSDSRPVDK</sequence>
<dbReference type="EMBL" id="JAYMYR010000009">
    <property type="protein sequence ID" value="KAK7342468.1"/>
    <property type="molecule type" value="Genomic_DNA"/>
</dbReference>
<dbReference type="Proteomes" id="UP001374584">
    <property type="component" value="Unassembled WGS sequence"/>
</dbReference>
<keyword evidence="1" id="KW-0472">Membrane</keyword>
<accession>A0AAN9QTC5</accession>